<reference evidence="2 3" key="1">
    <citation type="submission" date="2023-05" db="EMBL/GenBank/DDBJ databases">
        <title>B98-5 Cell Line De Novo Hybrid Assembly: An Optical Mapping Approach.</title>
        <authorList>
            <person name="Kananen K."/>
            <person name="Auerbach J.A."/>
            <person name="Kautto E."/>
            <person name="Blachly J.S."/>
        </authorList>
    </citation>
    <scope>NUCLEOTIDE SEQUENCE [LARGE SCALE GENOMIC DNA]</scope>
    <source>
        <strain evidence="2">B95-8</strain>
        <tissue evidence="2">Cell line</tissue>
    </source>
</reference>
<proteinExistence type="predicted"/>
<accession>A0ABQ9V8T6</accession>
<comment type="caution">
    <text evidence="2">The sequence shown here is derived from an EMBL/GenBank/DDBJ whole genome shotgun (WGS) entry which is preliminary data.</text>
</comment>
<organism evidence="2 3">
    <name type="scientific">Saguinus oedipus</name>
    <name type="common">Cotton-top tamarin</name>
    <name type="synonym">Oedipomidas oedipus</name>
    <dbReference type="NCBI Taxonomy" id="9490"/>
    <lineage>
        <taxon>Eukaryota</taxon>
        <taxon>Metazoa</taxon>
        <taxon>Chordata</taxon>
        <taxon>Craniata</taxon>
        <taxon>Vertebrata</taxon>
        <taxon>Euteleostomi</taxon>
        <taxon>Mammalia</taxon>
        <taxon>Eutheria</taxon>
        <taxon>Euarchontoglires</taxon>
        <taxon>Primates</taxon>
        <taxon>Haplorrhini</taxon>
        <taxon>Platyrrhini</taxon>
        <taxon>Cebidae</taxon>
        <taxon>Callitrichinae</taxon>
        <taxon>Saguinus</taxon>
    </lineage>
</organism>
<keyword evidence="3" id="KW-1185">Reference proteome</keyword>
<dbReference type="Proteomes" id="UP001266305">
    <property type="component" value="Unassembled WGS sequence"/>
</dbReference>
<evidence type="ECO:0000256" key="1">
    <source>
        <dbReference type="SAM" id="MobiDB-lite"/>
    </source>
</evidence>
<dbReference type="EMBL" id="JASSZA010000007">
    <property type="protein sequence ID" value="KAK2105779.1"/>
    <property type="molecule type" value="Genomic_DNA"/>
</dbReference>
<protein>
    <submittedName>
        <fullName evidence="2">Uncharacterized protein</fullName>
    </submittedName>
</protein>
<name>A0ABQ9V8T6_SAGOE</name>
<evidence type="ECO:0000313" key="3">
    <source>
        <dbReference type="Proteomes" id="UP001266305"/>
    </source>
</evidence>
<sequence length="93" mass="10176">ILQWSRDYAVNAFIGKVCILKMEMTAVAESEVVDFGGKVVLDEDSQRLGTSASNKKKNEVVQTGPSPGAKEPSTLGTSVTPFFLWIRTESRIL</sequence>
<gene>
    <name evidence="2" type="ORF">P7K49_015293</name>
</gene>
<evidence type="ECO:0000313" key="2">
    <source>
        <dbReference type="EMBL" id="KAK2105779.1"/>
    </source>
</evidence>
<feature type="region of interest" description="Disordered" evidence="1">
    <location>
        <begin position="46"/>
        <end position="76"/>
    </location>
</feature>
<feature type="non-terminal residue" evidence="2">
    <location>
        <position position="93"/>
    </location>
</feature>
<feature type="non-terminal residue" evidence="2">
    <location>
        <position position="1"/>
    </location>
</feature>